<dbReference type="CDD" id="cd00090">
    <property type="entry name" value="HTH_ARSR"/>
    <property type="match status" value="1"/>
</dbReference>
<keyword evidence="2" id="KW-0238">DNA-binding</keyword>
<dbReference type="Pfam" id="PF01037">
    <property type="entry name" value="AsnC_trans_reg"/>
    <property type="match status" value="1"/>
</dbReference>
<dbReference type="PROSITE" id="PS50956">
    <property type="entry name" value="HTH_ASNC_2"/>
    <property type="match status" value="1"/>
</dbReference>
<dbReference type="Pfam" id="PF13412">
    <property type="entry name" value="HTH_24"/>
    <property type="match status" value="1"/>
</dbReference>
<dbReference type="RefSeq" id="WP_141919327.1">
    <property type="nucleotide sequence ID" value="NZ_VFOF01000001.1"/>
</dbReference>
<dbReference type="PANTHER" id="PTHR30154:SF17">
    <property type="entry name" value="DNA-BINDING TRANSCRIPTIONAL ACTIVATOR DECR"/>
    <property type="match status" value="1"/>
</dbReference>
<comment type="caution">
    <text evidence="5">The sequence shown here is derived from an EMBL/GenBank/DDBJ whole genome shotgun (WGS) entry which is preliminary data.</text>
</comment>
<evidence type="ECO:0000256" key="2">
    <source>
        <dbReference type="ARBA" id="ARBA00023125"/>
    </source>
</evidence>
<dbReference type="OrthoDB" id="9813313at2"/>
<reference evidence="5 6" key="1">
    <citation type="submission" date="2019-06" db="EMBL/GenBank/DDBJ databases">
        <title>Genome sequencing of Zymomonas mobilis strains for genetic engineering and biofuel applications.</title>
        <authorList>
            <person name="Teravest M."/>
        </authorList>
    </citation>
    <scope>NUCLEOTIDE SEQUENCE [LARGE SCALE GENOMIC DNA]</scope>
    <source>
        <strain evidence="5 6">AN0101</strain>
    </source>
</reference>
<dbReference type="InterPro" id="IPR011991">
    <property type="entry name" value="ArsR-like_HTH"/>
</dbReference>
<keyword evidence="1" id="KW-0805">Transcription regulation</keyword>
<dbReference type="AlphaFoldDB" id="A0A542W033"/>
<accession>A0A542W033</accession>
<dbReference type="Gene3D" id="1.10.10.10">
    <property type="entry name" value="Winged helix-like DNA-binding domain superfamily/Winged helix DNA-binding domain"/>
    <property type="match status" value="1"/>
</dbReference>
<evidence type="ECO:0000256" key="1">
    <source>
        <dbReference type="ARBA" id="ARBA00023015"/>
    </source>
</evidence>
<dbReference type="InterPro" id="IPR036388">
    <property type="entry name" value="WH-like_DNA-bd_sf"/>
</dbReference>
<dbReference type="SUPFAM" id="SSF46785">
    <property type="entry name" value="Winged helix' DNA-binding domain"/>
    <property type="match status" value="1"/>
</dbReference>
<organism evidence="5 6">
    <name type="scientific">Zymomonas mobilis</name>
    <dbReference type="NCBI Taxonomy" id="542"/>
    <lineage>
        <taxon>Bacteria</taxon>
        <taxon>Pseudomonadati</taxon>
        <taxon>Pseudomonadota</taxon>
        <taxon>Alphaproteobacteria</taxon>
        <taxon>Sphingomonadales</taxon>
        <taxon>Zymomonadaceae</taxon>
        <taxon>Zymomonas</taxon>
    </lineage>
</organism>
<dbReference type="GO" id="GO:0043565">
    <property type="term" value="F:sequence-specific DNA binding"/>
    <property type="evidence" value="ECO:0007669"/>
    <property type="project" value="InterPro"/>
</dbReference>
<evidence type="ECO:0000313" key="6">
    <source>
        <dbReference type="Proteomes" id="UP000316887"/>
    </source>
</evidence>
<evidence type="ECO:0000256" key="3">
    <source>
        <dbReference type="ARBA" id="ARBA00023163"/>
    </source>
</evidence>
<sequence length="160" mass="18336">MSRKLDDFDVKILDLLQHDATVTMAELSEKTGLSANACWRRIRILESDGVIQNRVTLLNPQKIGLGITVFVCIRCAEHSQDWLDNFLKIVNESPEVIEFYRLAGDIDYLLKLQVASIHDYDRLYKKLVSRVKLTDVSAIFSMEELKHSTILPLSQTSQKK</sequence>
<feature type="domain" description="HTH asnC-type" evidence="4">
    <location>
        <begin position="5"/>
        <end position="66"/>
    </location>
</feature>
<dbReference type="Gene3D" id="3.30.70.920">
    <property type="match status" value="1"/>
</dbReference>
<dbReference type="InterPro" id="IPR011008">
    <property type="entry name" value="Dimeric_a/b-barrel"/>
</dbReference>
<gene>
    <name evidence="5" type="ORF">FBY58_0492</name>
</gene>
<name>A0A542W033_ZYMMB</name>
<dbReference type="GO" id="GO:0006355">
    <property type="term" value="P:regulation of DNA-templated transcription"/>
    <property type="evidence" value="ECO:0007669"/>
    <property type="project" value="UniProtKB-ARBA"/>
</dbReference>
<keyword evidence="3" id="KW-0804">Transcription</keyword>
<dbReference type="InterPro" id="IPR000485">
    <property type="entry name" value="AsnC-type_HTH_dom"/>
</dbReference>
<dbReference type="EMBL" id="VFOF01000001">
    <property type="protein sequence ID" value="TQL16939.1"/>
    <property type="molecule type" value="Genomic_DNA"/>
</dbReference>
<dbReference type="InterPro" id="IPR019885">
    <property type="entry name" value="Tscrpt_reg_HTH_AsnC-type_CS"/>
</dbReference>
<proteinExistence type="predicted"/>
<dbReference type="InterPro" id="IPR019888">
    <property type="entry name" value="Tscrpt_reg_AsnC-like"/>
</dbReference>
<dbReference type="InterPro" id="IPR036390">
    <property type="entry name" value="WH_DNA-bd_sf"/>
</dbReference>
<protein>
    <submittedName>
        <fullName evidence="5">Lrp/AsnC family transcriptional regulator</fullName>
    </submittedName>
</protein>
<dbReference type="GO" id="GO:0043200">
    <property type="term" value="P:response to amino acid"/>
    <property type="evidence" value="ECO:0007669"/>
    <property type="project" value="TreeGrafter"/>
</dbReference>
<dbReference type="GO" id="GO:0005829">
    <property type="term" value="C:cytosol"/>
    <property type="evidence" value="ECO:0007669"/>
    <property type="project" value="TreeGrafter"/>
</dbReference>
<dbReference type="PRINTS" id="PR00033">
    <property type="entry name" value="HTHASNC"/>
</dbReference>
<dbReference type="PANTHER" id="PTHR30154">
    <property type="entry name" value="LEUCINE-RESPONSIVE REGULATORY PROTEIN"/>
    <property type="match status" value="1"/>
</dbReference>
<evidence type="ECO:0000313" key="5">
    <source>
        <dbReference type="EMBL" id="TQL16939.1"/>
    </source>
</evidence>
<dbReference type="Proteomes" id="UP000316887">
    <property type="component" value="Unassembled WGS sequence"/>
</dbReference>
<dbReference type="SMART" id="SM00344">
    <property type="entry name" value="HTH_ASNC"/>
    <property type="match status" value="1"/>
</dbReference>
<dbReference type="InterPro" id="IPR019887">
    <property type="entry name" value="Tscrpt_reg_AsnC/Lrp_C"/>
</dbReference>
<dbReference type="SUPFAM" id="SSF54909">
    <property type="entry name" value="Dimeric alpha+beta barrel"/>
    <property type="match status" value="1"/>
</dbReference>
<dbReference type="PROSITE" id="PS00519">
    <property type="entry name" value="HTH_ASNC_1"/>
    <property type="match status" value="1"/>
</dbReference>
<evidence type="ECO:0000259" key="4">
    <source>
        <dbReference type="PROSITE" id="PS50956"/>
    </source>
</evidence>